<dbReference type="Pfam" id="PF00583">
    <property type="entry name" value="Acetyltransf_1"/>
    <property type="match status" value="1"/>
</dbReference>
<dbReference type="GO" id="GO:0016747">
    <property type="term" value="F:acyltransferase activity, transferring groups other than amino-acyl groups"/>
    <property type="evidence" value="ECO:0007669"/>
    <property type="project" value="InterPro"/>
</dbReference>
<evidence type="ECO:0000313" key="3">
    <source>
        <dbReference type="Proteomes" id="UP000192940"/>
    </source>
</evidence>
<organism evidence="2 3">
    <name type="scientific">Paenibacillus uliginis N3/975</name>
    <dbReference type="NCBI Taxonomy" id="1313296"/>
    <lineage>
        <taxon>Bacteria</taxon>
        <taxon>Bacillati</taxon>
        <taxon>Bacillota</taxon>
        <taxon>Bacilli</taxon>
        <taxon>Bacillales</taxon>
        <taxon>Paenibacillaceae</taxon>
        <taxon>Paenibacillus</taxon>
    </lineage>
</organism>
<gene>
    <name evidence="2" type="ORF">SAMN05661091_3341</name>
</gene>
<dbReference type="AlphaFoldDB" id="A0A1X7HGN1"/>
<dbReference type="EMBL" id="LT840184">
    <property type="protein sequence ID" value="SMF86253.1"/>
    <property type="molecule type" value="Genomic_DNA"/>
</dbReference>
<dbReference type="RefSeq" id="WP_208914207.1">
    <property type="nucleotide sequence ID" value="NZ_LT840184.1"/>
</dbReference>
<sequence>MGFKVLERFETVQGTFELGLAESEHKEELLCILRSTAEQMVKEGLNQWTPSLFTSALLDEYLTEREVFLLRFDDKPAGMFTLQESDPSYWGKRNDTRFGYLHRLAVLPVYRGLNLGTTMIRFGEERVRKQGKIGLRLDCVSHLERLNQFYQRQGYQFVDKQNMGTRKVHLYEKYLSSEK</sequence>
<dbReference type="Gene3D" id="3.40.630.30">
    <property type="match status" value="1"/>
</dbReference>
<dbReference type="InterPro" id="IPR000182">
    <property type="entry name" value="GNAT_dom"/>
</dbReference>
<dbReference type="STRING" id="1313296.SAMN05661091_3341"/>
<keyword evidence="3" id="KW-1185">Reference proteome</keyword>
<proteinExistence type="predicted"/>
<dbReference type="SUPFAM" id="SSF55729">
    <property type="entry name" value="Acyl-CoA N-acyltransferases (Nat)"/>
    <property type="match status" value="1"/>
</dbReference>
<evidence type="ECO:0000259" key="1">
    <source>
        <dbReference type="PROSITE" id="PS51186"/>
    </source>
</evidence>
<evidence type="ECO:0000313" key="2">
    <source>
        <dbReference type="EMBL" id="SMF86253.1"/>
    </source>
</evidence>
<dbReference type="Proteomes" id="UP000192940">
    <property type="component" value="Chromosome I"/>
</dbReference>
<dbReference type="PROSITE" id="PS51186">
    <property type="entry name" value="GNAT"/>
    <property type="match status" value="1"/>
</dbReference>
<protein>
    <submittedName>
        <fullName evidence="2">Acetyltransferases</fullName>
    </submittedName>
</protein>
<dbReference type="CDD" id="cd04301">
    <property type="entry name" value="NAT_SF"/>
    <property type="match status" value="1"/>
</dbReference>
<reference evidence="3" key="1">
    <citation type="submission" date="2017-04" db="EMBL/GenBank/DDBJ databases">
        <authorList>
            <person name="Varghese N."/>
            <person name="Submissions S."/>
        </authorList>
    </citation>
    <scope>NUCLEOTIDE SEQUENCE [LARGE SCALE GENOMIC DNA]</scope>
    <source>
        <strain evidence="3">N3/975</strain>
    </source>
</reference>
<name>A0A1X7HGN1_9BACL</name>
<accession>A0A1X7HGN1</accession>
<keyword evidence="2" id="KW-0808">Transferase</keyword>
<feature type="domain" description="N-acetyltransferase" evidence="1">
    <location>
        <begin position="31"/>
        <end position="177"/>
    </location>
</feature>
<dbReference type="InterPro" id="IPR016181">
    <property type="entry name" value="Acyl_CoA_acyltransferase"/>
</dbReference>